<dbReference type="EMBL" id="VDGH01000013">
    <property type="protein sequence ID" value="TQR09544.1"/>
    <property type="molecule type" value="Genomic_DNA"/>
</dbReference>
<dbReference type="InterPro" id="IPR018376">
    <property type="entry name" value="Enoyl-CoA_hyd/isom_CS"/>
</dbReference>
<evidence type="ECO:0000313" key="4">
    <source>
        <dbReference type="Proteomes" id="UP000317316"/>
    </source>
</evidence>
<dbReference type="Pfam" id="PF00378">
    <property type="entry name" value="ECH_1"/>
    <property type="match status" value="1"/>
</dbReference>
<comment type="caution">
    <text evidence="3">The sequence shown here is derived from an EMBL/GenBank/DDBJ whole genome shotgun (WGS) entry which is preliminary data.</text>
</comment>
<keyword evidence="4" id="KW-1185">Reference proteome</keyword>
<accession>A0A544SWG3</accession>
<dbReference type="OrthoDB" id="9775794at2"/>
<dbReference type="GO" id="GO:0016853">
    <property type="term" value="F:isomerase activity"/>
    <property type="evidence" value="ECO:0007669"/>
    <property type="project" value="UniProtKB-KW"/>
</dbReference>
<reference evidence="3 4" key="1">
    <citation type="submission" date="2019-05" db="EMBL/GenBank/DDBJ databases">
        <title>Psychrobacillus vulpis sp. nov., a new species isolated from feces of a red fox that inhabits in The Tablas de Daimiel Natural Park, Albacete, Spain.</title>
        <authorList>
            <person name="Rodriguez M."/>
            <person name="Reina J.C."/>
            <person name="Bejar V."/>
            <person name="Llamas I."/>
        </authorList>
    </citation>
    <scope>NUCLEOTIDE SEQUENCE [LARGE SCALE GENOMIC DNA]</scope>
    <source>
        <strain evidence="3 4">NEAU-3TGS17</strain>
    </source>
</reference>
<dbReference type="Gene3D" id="3.90.226.10">
    <property type="entry name" value="2-enoyl-CoA Hydratase, Chain A, domain 1"/>
    <property type="match status" value="1"/>
</dbReference>
<dbReference type="InterPro" id="IPR014748">
    <property type="entry name" value="Enoyl-CoA_hydra_C"/>
</dbReference>
<keyword evidence="3" id="KW-0413">Isomerase</keyword>
<dbReference type="PANTHER" id="PTHR43459">
    <property type="entry name" value="ENOYL-COA HYDRATASE"/>
    <property type="match status" value="1"/>
</dbReference>
<dbReference type="PROSITE" id="PS00166">
    <property type="entry name" value="ENOYL_COA_HYDRATASE"/>
    <property type="match status" value="1"/>
</dbReference>
<protein>
    <submittedName>
        <fullName evidence="3">2-(1,2-epoxy-1,2-dihydrophenyl)acetyl-CoA isomerase</fullName>
    </submittedName>
</protein>
<dbReference type="CDD" id="cd06558">
    <property type="entry name" value="crotonase-like"/>
    <property type="match status" value="1"/>
</dbReference>
<dbReference type="InterPro" id="IPR001753">
    <property type="entry name" value="Enoyl-CoA_hydra/iso"/>
</dbReference>
<dbReference type="PANTHER" id="PTHR43459:SF1">
    <property type="entry name" value="EG:BACN32G11.4 PROTEIN"/>
    <property type="match status" value="1"/>
</dbReference>
<evidence type="ECO:0000256" key="1">
    <source>
        <dbReference type="ARBA" id="ARBA00005254"/>
    </source>
</evidence>
<evidence type="ECO:0000313" key="3">
    <source>
        <dbReference type="EMBL" id="TQR09544.1"/>
    </source>
</evidence>
<dbReference type="RefSeq" id="WP_142540520.1">
    <property type="nucleotide sequence ID" value="NZ_BMIE01000002.1"/>
</dbReference>
<proteinExistence type="inferred from homology"/>
<dbReference type="InterPro" id="IPR029045">
    <property type="entry name" value="ClpP/crotonase-like_dom_sf"/>
</dbReference>
<dbReference type="SUPFAM" id="SSF52096">
    <property type="entry name" value="ClpP/crotonase"/>
    <property type="match status" value="1"/>
</dbReference>
<dbReference type="AlphaFoldDB" id="A0A544SWG3"/>
<comment type="similarity">
    <text evidence="1 2">Belongs to the enoyl-CoA hydratase/isomerase family.</text>
</comment>
<dbReference type="Gene3D" id="1.10.12.10">
    <property type="entry name" value="Lyase 2-enoyl-coa Hydratase, Chain A, domain 2"/>
    <property type="match status" value="1"/>
</dbReference>
<organism evidence="3 4">
    <name type="scientific">Psychrobacillus lasiicapitis</name>
    <dbReference type="NCBI Taxonomy" id="1636719"/>
    <lineage>
        <taxon>Bacteria</taxon>
        <taxon>Bacillati</taxon>
        <taxon>Bacillota</taxon>
        <taxon>Bacilli</taxon>
        <taxon>Bacillales</taxon>
        <taxon>Bacillaceae</taxon>
        <taxon>Psychrobacillus</taxon>
    </lineage>
</organism>
<name>A0A544SWG3_9BACI</name>
<evidence type="ECO:0000256" key="2">
    <source>
        <dbReference type="RuleBase" id="RU003707"/>
    </source>
</evidence>
<dbReference type="Proteomes" id="UP000317316">
    <property type="component" value="Unassembled WGS sequence"/>
</dbReference>
<gene>
    <name evidence="3" type="ORF">FG382_19360</name>
</gene>
<sequence>MFETIRYDVKDGIAWLYLNRPDKLNAFIAQMNREVKEAIKAATFDEQVRCLVISGEGRAFCSGQDLAEVDENMDHGQVLRDYYGPMIKQIRQCEKPIVAAVNGVAAGAGFSLALACDFRIVSERASFLNAFIHVGLIPDSGNLYYLTKLVGHAKALELSILGEKVSATDAVALGLANKLIPLDLWDEEVSAFAANLSTLPTKAIGLIKRSLKFATELTFEDYLEQEAQGQRIAGLTIDHREGIHAFMEKRKPVFSGQ</sequence>